<gene>
    <name evidence="2" type="ORF">AWB98_06670</name>
</gene>
<comment type="caution">
    <text evidence="2">The sequence shown here is derived from an EMBL/GenBank/DDBJ whole genome shotgun (WGS) entry which is preliminary data.</text>
</comment>
<organism evidence="2 3">
    <name type="scientific">Mycolicibacterium conceptionense</name>
    <dbReference type="NCBI Taxonomy" id="451644"/>
    <lineage>
        <taxon>Bacteria</taxon>
        <taxon>Bacillati</taxon>
        <taxon>Actinomycetota</taxon>
        <taxon>Actinomycetes</taxon>
        <taxon>Mycobacteriales</taxon>
        <taxon>Mycobacteriaceae</taxon>
        <taxon>Mycolicibacterium</taxon>
    </lineage>
</organism>
<feature type="region of interest" description="Disordered" evidence="1">
    <location>
        <begin position="93"/>
        <end position="173"/>
    </location>
</feature>
<feature type="compositionally biased region" description="Polar residues" evidence="1">
    <location>
        <begin position="114"/>
        <end position="128"/>
    </location>
</feature>
<dbReference type="Proteomes" id="UP000193811">
    <property type="component" value="Unassembled WGS sequence"/>
</dbReference>
<accession>A0ABX3VBW8</accession>
<evidence type="ECO:0000256" key="1">
    <source>
        <dbReference type="SAM" id="MobiDB-lite"/>
    </source>
</evidence>
<name>A0ABX3VBW8_9MYCO</name>
<evidence type="ECO:0000313" key="3">
    <source>
        <dbReference type="Proteomes" id="UP000193811"/>
    </source>
</evidence>
<keyword evidence="3" id="KW-1185">Reference proteome</keyword>
<sequence length="189" mass="21214">MTWTKLSDDYGDDCDELSDAAFRLHTEGLIWSNRKLTDLRIDKAKMHRWATRPEAAPELVACGWWMDEGDHYLIVHHGRYQRSRAMVLKLQKRNQQNGASGGRPPKVPRERFSPRQTQQETHLGSQVETQRDGTGRDGTGLRIRGTELKPAPTKSGVCEDCRQHPAAGTGFDPTRCASCTEARAAEAAE</sequence>
<evidence type="ECO:0000313" key="2">
    <source>
        <dbReference type="EMBL" id="ORV29067.1"/>
    </source>
</evidence>
<proteinExistence type="predicted"/>
<dbReference type="EMBL" id="LQOP01000008">
    <property type="protein sequence ID" value="ORV29067.1"/>
    <property type="molecule type" value="Genomic_DNA"/>
</dbReference>
<protein>
    <submittedName>
        <fullName evidence="2">Uncharacterized protein</fullName>
    </submittedName>
</protein>
<reference evidence="2 3" key="1">
    <citation type="submission" date="2016-01" db="EMBL/GenBank/DDBJ databases">
        <title>The new phylogeny of the genus Mycobacterium.</title>
        <authorList>
            <person name="Tarcisio F."/>
            <person name="Conor M."/>
            <person name="Antonella G."/>
            <person name="Elisabetta G."/>
            <person name="Giulia F.S."/>
            <person name="Sara T."/>
            <person name="Anna F."/>
            <person name="Clotilde B."/>
            <person name="Roberto B."/>
            <person name="Veronica D.S."/>
            <person name="Fabio R."/>
            <person name="Monica P."/>
            <person name="Olivier J."/>
            <person name="Enrico T."/>
            <person name="Nicola S."/>
        </authorList>
    </citation>
    <scope>NUCLEOTIDE SEQUENCE [LARGE SCALE GENOMIC DNA]</scope>
    <source>
        <strain evidence="2 3">CCUG 50187</strain>
    </source>
</reference>